<evidence type="ECO:0000313" key="1">
    <source>
        <dbReference type="EMBL" id="BCS20471.1"/>
    </source>
</evidence>
<accession>A0A7R8AIU2</accession>
<dbReference type="RefSeq" id="XP_041552665.1">
    <property type="nucleotide sequence ID" value="XM_041699595.1"/>
</dbReference>
<proteinExistence type="predicted"/>
<sequence length="362" mass="41985">MPRREYSSIREAAAEFARLLDKAGAPNIHFGMNTVGTIGNDCETIDIDIVVEGDKVKTAIRAITDAEYTKCTDQGCPELGEDRHPHLDWLPENTLEERKAKFEAIVNDLLLNRFHPVAEAHFHIPRHYIVSLYRKSHLLWWLREIPAGAPARDDPDIVHSTHSARLAQRKLGQWPGPIDKHSPQYRLGQSYGPWSKRYPVKILSPRAHIEAVILLLCRDFHVERRLDFRWFSMLCNLGERKIGTQSAARYKLKDEFQPFWDQLRGHVQVADDANIFAPLFELRDQLIAEGRLPDLPRGNPETQTLYRFELTEDYCSHTGKRRARADKRRGWLYYKFGVPVAPRFREPIPRPCFEVSLPLFFS</sequence>
<dbReference type="KEGG" id="apuu:APUU_20903A"/>
<evidence type="ECO:0000313" key="2">
    <source>
        <dbReference type="Proteomes" id="UP000654913"/>
    </source>
</evidence>
<organism evidence="1 2">
    <name type="scientific">Aspergillus puulaauensis</name>
    <dbReference type="NCBI Taxonomy" id="1220207"/>
    <lineage>
        <taxon>Eukaryota</taxon>
        <taxon>Fungi</taxon>
        <taxon>Dikarya</taxon>
        <taxon>Ascomycota</taxon>
        <taxon>Pezizomycotina</taxon>
        <taxon>Eurotiomycetes</taxon>
        <taxon>Eurotiomycetidae</taxon>
        <taxon>Eurotiales</taxon>
        <taxon>Aspergillaceae</taxon>
        <taxon>Aspergillus</taxon>
    </lineage>
</organism>
<name>A0A7R8AIU2_9EURO</name>
<protein>
    <submittedName>
        <fullName evidence="1">Uncharacterized protein</fullName>
    </submittedName>
</protein>
<dbReference type="Proteomes" id="UP000654913">
    <property type="component" value="Chromosome 2"/>
</dbReference>
<gene>
    <name evidence="1" type="ORF">APUU_20903A</name>
</gene>
<reference evidence="1" key="2">
    <citation type="submission" date="2021-02" db="EMBL/GenBank/DDBJ databases">
        <title>Aspergillus puulaauensis MK2 genome sequence.</title>
        <authorList>
            <person name="Futagami T."/>
            <person name="Mori K."/>
            <person name="Kadooka C."/>
            <person name="Tanaka T."/>
        </authorList>
    </citation>
    <scope>NUCLEOTIDE SEQUENCE</scope>
    <source>
        <strain evidence="1">MK2</strain>
    </source>
</reference>
<dbReference type="OrthoDB" id="4499271at2759"/>
<keyword evidence="2" id="KW-1185">Reference proteome</keyword>
<reference evidence="1" key="1">
    <citation type="submission" date="2021-01" db="EMBL/GenBank/DDBJ databases">
        <authorList>
            <consortium name="Aspergillus puulaauensis MK2 genome sequencing consortium"/>
            <person name="Kazuki M."/>
            <person name="Futagami T."/>
        </authorList>
    </citation>
    <scope>NUCLEOTIDE SEQUENCE</scope>
    <source>
        <strain evidence="1">MK2</strain>
    </source>
</reference>
<dbReference type="GeneID" id="64970476"/>
<dbReference type="AlphaFoldDB" id="A0A7R8AIU2"/>
<dbReference type="EMBL" id="AP024444">
    <property type="protein sequence ID" value="BCS20471.1"/>
    <property type="molecule type" value="Genomic_DNA"/>
</dbReference>